<dbReference type="EMBL" id="CAXAJV020001281">
    <property type="protein sequence ID" value="CAL7934554.1"/>
    <property type="molecule type" value="Genomic_DNA"/>
</dbReference>
<reference evidence="8 9" key="1">
    <citation type="submission" date="2024-08" db="EMBL/GenBank/DDBJ databases">
        <authorList>
            <person name="Will J Nash"/>
            <person name="Angela Man"/>
            <person name="Seanna McTaggart"/>
            <person name="Kendall Baker"/>
            <person name="Tom Barker"/>
            <person name="Leah Catchpole"/>
            <person name="Alex Durrant"/>
            <person name="Karim Gharbi"/>
            <person name="Naomi Irish"/>
            <person name="Gemy Kaithakottil"/>
            <person name="Debby Ku"/>
            <person name="Aaliyah Providence"/>
            <person name="Felix Shaw"/>
            <person name="David Swarbreck"/>
            <person name="Chris Watkins"/>
            <person name="Ann M. McCartney"/>
            <person name="Giulio Formenti"/>
            <person name="Alice Mouton"/>
            <person name="Noel Vella"/>
            <person name="Bjorn M von Reumont"/>
            <person name="Adriana Vella"/>
            <person name="Wilfried Haerty"/>
        </authorList>
    </citation>
    <scope>NUCLEOTIDE SEQUENCE [LARGE SCALE GENOMIC DNA]</scope>
</reference>
<feature type="region of interest" description="Disordered" evidence="5">
    <location>
        <begin position="425"/>
        <end position="452"/>
    </location>
</feature>
<keyword evidence="3 6" id="KW-0732">Signal</keyword>
<feature type="compositionally biased region" description="Basic and acidic residues" evidence="5">
    <location>
        <begin position="442"/>
        <end position="452"/>
    </location>
</feature>
<accession>A0ABP1N0R6</accession>
<feature type="compositionally biased region" description="Acidic residues" evidence="5">
    <location>
        <begin position="431"/>
        <end position="441"/>
    </location>
</feature>
<dbReference type="PANTHER" id="PTHR10239">
    <property type="entry name" value="ISTHMIN-2"/>
    <property type="match status" value="1"/>
</dbReference>
<evidence type="ECO:0000313" key="8">
    <source>
        <dbReference type="EMBL" id="CAL7934554.1"/>
    </source>
</evidence>
<evidence type="ECO:0000256" key="2">
    <source>
        <dbReference type="ARBA" id="ARBA00022525"/>
    </source>
</evidence>
<evidence type="ECO:0000256" key="1">
    <source>
        <dbReference type="ARBA" id="ARBA00004613"/>
    </source>
</evidence>
<feature type="signal peptide" evidence="6">
    <location>
        <begin position="1"/>
        <end position="21"/>
    </location>
</feature>
<evidence type="ECO:0000313" key="9">
    <source>
        <dbReference type="Proteomes" id="UP001642520"/>
    </source>
</evidence>
<dbReference type="SMART" id="SM00723">
    <property type="entry name" value="AMOP"/>
    <property type="match status" value="1"/>
</dbReference>
<evidence type="ECO:0000256" key="4">
    <source>
        <dbReference type="ARBA" id="ARBA00023157"/>
    </source>
</evidence>
<dbReference type="Pfam" id="PF03782">
    <property type="entry name" value="AMOP"/>
    <property type="match status" value="1"/>
</dbReference>
<evidence type="ECO:0000256" key="3">
    <source>
        <dbReference type="ARBA" id="ARBA00022729"/>
    </source>
</evidence>
<dbReference type="PROSITE" id="PS50856">
    <property type="entry name" value="AMOP"/>
    <property type="match status" value="1"/>
</dbReference>
<gene>
    <name evidence="8" type="ORF">XYLVIOL_LOCUS1084</name>
</gene>
<feature type="domain" description="AMOP" evidence="7">
    <location>
        <begin position="279"/>
        <end position="440"/>
    </location>
</feature>
<feature type="chain" id="PRO_5046063191" description="AMOP domain-containing protein" evidence="6">
    <location>
        <begin position="22"/>
        <end position="452"/>
    </location>
</feature>
<dbReference type="Proteomes" id="UP001642520">
    <property type="component" value="Unassembled WGS sequence"/>
</dbReference>
<protein>
    <recommendedName>
        <fullName evidence="7">AMOP domain-containing protein</fullName>
    </recommendedName>
</protein>
<comment type="caution">
    <text evidence="8">The sequence shown here is derived from an EMBL/GenBank/DDBJ whole genome shotgun (WGS) entry which is preliminary data.</text>
</comment>
<keyword evidence="2" id="KW-0964">Secreted</keyword>
<evidence type="ECO:0000256" key="5">
    <source>
        <dbReference type="SAM" id="MobiDB-lite"/>
    </source>
</evidence>
<dbReference type="PANTHER" id="PTHR10239:SF29">
    <property type="entry name" value="AMOP DOMAIN-CONTAINING PROTEIN"/>
    <property type="match status" value="1"/>
</dbReference>
<proteinExistence type="predicted"/>
<dbReference type="InterPro" id="IPR005533">
    <property type="entry name" value="AMOP_dom"/>
</dbReference>
<evidence type="ECO:0000256" key="6">
    <source>
        <dbReference type="SAM" id="SignalP"/>
    </source>
</evidence>
<keyword evidence="4" id="KW-1015">Disulfide bond</keyword>
<sequence length="452" mass="51613">MANMRVLVLLYWIVFRSMLTATIVNAGDRHMDDHRITTNLETIVTRKLASSLLRPSWTADKLIRNKRNEEIEEEAIPTRHSKHRKRGRSKNQATYLRGTFAAKLFFLGGNGTMLDPTFKVTENGDINNPVLDVDEELHDQSMVSSRVQELYNGTRENDYNFTYTDDEKGRTDSKGRTGSNASVADLELVDSYDEPSISSEIEFESTDPFFTMNNRSKKDEIGDSTDYINQEPSSAMYSAIDDHITVSDSLSALLSKLFQSLPNTSATNGQNIFKNLNFVNETNLDPCQKWLNSKDKLEQVFLDGLLSLPACPCQYPSNIFYENKVWDERRKKYFRWRDVSGSSHRLDVYKPGASYCVRSLLTQGSGSAAAQHCCYDGQRKLLTRGSGAGTPNFVSPEISPILHKRIDVLPWRLCKGDFSRYNEVRPPNNDNDCETNPDDEEYQRQIDRTKYY</sequence>
<dbReference type="InterPro" id="IPR051867">
    <property type="entry name" value="Angio_Inhib/Adhesion_GPCR"/>
</dbReference>
<comment type="subcellular location">
    <subcellularLocation>
        <location evidence="1">Secreted</location>
    </subcellularLocation>
</comment>
<organism evidence="8 9">
    <name type="scientific">Xylocopa violacea</name>
    <name type="common">Violet carpenter bee</name>
    <name type="synonym">Apis violacea</name>
    <dbReference type="NCBI Taxonomy" id="135666"/>
    <lineage>
        <taxon>Eukaryota</taxon>
        <taxon>Metazoa</taxon>
        <taxon>Ecdysozoa</taxon>
        <taxon>Arthropoda</taxon>
        <taxon>Hexapoda</taxon>
        <taxon>Insecta</taxon>
        <taxon>Pterygota</taxon>
        <taxon>Neoptera</taxon>
        <taxon>Endopterygota</taxon>
        <taxon>Hymenoptera</taxon>
        <taxon>Apocrita</taxon>
        <taxon>Aculeata</taxon>
        <taxon>Apoidea</taxon>
        <taxon>Anthophila</taxon>
        <taxon>Apidae</taxon>
        <taxon>Xylocopa</taxon>
        <taxon>Xylocopa</taxon>
    </lineage>
</organism>
<keyword evidence="9" id="KW-1185">Reference proteome</keyword>
<name>A0ABP1N0R6_XYLVO</name>
<evidence type="ECO:0000259" key="7">
    <source>
        <dbReference type="PROSITE" id="PS50856"/>
    </source>
</evidence>